<dbReference type="EMBL" id="QZJZ01000010">
    <property type="protein sequence ID" value="RJP61713.1"/>
    <property type="molecule type" value="Genomic_DNA"/>
</dbReference>
<protein>
    <recommendedName>
        <fullName evidence="1">ParB-like N-terminal domain-containing protein</fullName>
    </recommendedName>
</protein>
<dbReference type="SUPFAM" id="SSF110849">
    <property type="entry name" value="ParB/Sulfiredoxin"/>
    <property type="match status" value="1"/>
</dbReference>
<dbReference type="AlphaFoldDB" id="A0A3A4RFM3"/>
<reference evidence="2 3" key="1">
    <citation type="journal article" date="2017" name="ISME J.">
        <title>Energy and carbon metabolisms in a deep terrestrial subsurface fluid microbial community.</title>
        <authorList>
            <person name="Momper L."/>
            <person name="Jungbluth S.P."/>
            <person name="Lee M.D."/>
            <person name="Amend J.P."/>
        </authorList>
    </citation>
    <scope>NUCLEOTIDE SEQUENCE [LARGE SCALE GENOMIC DNA]</scope>
    <source>
        <strain evidence="2">SURF_26</strain>
    </source>
</reference>
<sequence>MICTFAVISIKSLLQEHPLLCYSFPPTDPLLETSISEFGIMSPLLVRKSGDAYFVLSGFRRLNIALKLNLKEIPVLICDMDNVTALRCSLSENTSRRPLNIFEKAALLDILLNVLTLPEQTVIRDYLPLLGLNTHRSVVDKIVPVNKLSVQQKTSLYHAGIEEDKILSLRLADSDTYDTFIALLIHLKPGINKFNQIIELVTEISRRDKKSMRTICDELKFDELIHSEDHPASQRLNMLRMALQDRRNPAVSATENYISAKLHALKLPAGVRLSTPNLCENTNITMDISIKSPESLKQIAEKLAVMSDNPALSDIFNCLKGDLS</sequence>
<name>A0A3A4RFM3_9BACT</name>
<dbReference type="InterPro" id="IPR003115">
    <property type="entry name" value="ParB_N"/>
</dbReference>
<evidence type="ECO:0000313" key="3">
    <source>
        <dbReference type="Proteomes" id="UP000266426"/>
    </source>
</evidence>
<evidence type="ECO:0000259" key="1">
    <source>
        <dbReference type="SMART" id="SM00470"/>
    </source>
</evidence>
<dbReference type="InterPro" id="IPR036086">
    <property type="entry name" value="ParB/Sulfiredoxin_sf"/>
</dbReference>
<feature type="domain" description="ParB-like N-terminal" evidence="1">
    <location>
        <begin position="6"/>
        <end position="94"/>
    </location>
</feature>
<dbReference type="GO" id="GO:0045881">
    <property type="term" value="P:positive regulation of sporulation resulting in formation of a cellular spore"/>
    <property type="evidence" value="ECO:0007669"/>
    <property type="project" value="TreeGrafter"/>
</dbReference>
<comment type="caution">
    <text evidence="2">The sequence shown here is derived from an EMBL/GenBank/DDBJ whole genome shotgun (WGS) entry which is preliminary data.</text>
</comment>
<gene>
    <name evidence="2" type="ORF">C4541_01560</name>
</gene>
<dbReference type="SMART" id="SM00470">
    <property type="entry name" value="ParB"/>
    <property type="match status" value="1"/>
</dbReference>
<dbReference type="Gene3D" id="3.90.1530.10">
    <property type="entry name" value="Conserved hypothetical protein from pyrococcus furiosus pfu- 392566-001, ParB domain"/>
    <property type="match status" value="1"/>
</dbReference>
<organism evidence="2 3">
    <name type="scientific">Candidatus Auribacter fodinae</name>
    <dbReference type="NCBI Taxonomy" id="2093366"/>
    <lineage>
        <taxon>Bacteria</taxon>
        <taxon>Pseudomonadati</taxon>
        <taxon>Candidatus Auribacterota</taxon>
        <taxon>Candidatus Auribacteria</taxon>
        <taxon>Candidatus Auribacterales</taxon>
        <taxon>Candidatus Auribacteraceae</taxon>
        <taxon>Candidatus Auribacter</taxon>
    </lineage>
</organism>
<evidence type="ECO:0000313" key="2">
    <source>
        <dbReference type="EMBL" id="RJP61713.1"/>
    </source>
</evidence>
<proteinExistence type="predicted"/>
<accession>A0A3A4RFM3</accession>
<dbReference type="InterPro" id="IPR050336">
    <property type="entry name" value="Chromosome_partition/occlusion"/>
</dbReference>
<dbReference type="PANTHER" id="PTHR33375:SF1">
    <property type="entry name" value="CHROMOSOME-PARTITIONING PROTEIN PARB-RELATED"/>
    <property type="match status" value="1"/>
</dbReference>
<dbReference type="Proteomes" id="UP000266426">
    <property type="component" value="Unassembled WGS sequence"/>
</dbReference>
<dbReference type="PANTHER" id="PTHR33375">
    <property type="entry name" value="CHROMOSOME-PARTITIONING PROTEIN PARB-RELATED"/>
    <property type="match status" value="1"/>
</dbReference>
<dbReference type="Pfam" id="PF02195">
    <property type="entry name" value="ParB_N"/>
    <property type="match status" value="1"/>
</dbReference>
<dbReference type="GO" id="GO:0007059">
    <property type="term" value="P:chromosome segregation"/>
    <property type="evidence" value="ECO:0007669"/>
    <property type="project" value="TreeGrafter"/>
</dbReference>
<dbReference type="GO" id="GO:0005694">
    <property type="term" value="C:chromosome"/>
    <property type="evidence" value="ECO:0007669"/>
    <property type="project" value="TreeGrafter"/>
</dbReference>